<sequence>MGTGWRKAFCTTIPKERELKFVDHDLLQQDHHQQQLHNEDSSSPGLRCTTPSIQHAIDDLFSPNLHCKTTSPKSNSSNTPKCTQSWIPASPRFSFSIIKNTLRLSKNSCGVCMLGVKNKQALAIYTAECSHTFHFSCIVSHCRKQSTLFCPVCSCVWNDVPLLSHNLRQQEEQGIVQKLDQIQEKQIVKEPEPKLRNLDAKKSNIGLKLYNDDEPLVSPTARDTIFSAIPEVVSELEEDWEEEEFQGFFVNPISSNEAFVNHKQSRKVEVTILPEAAVVSVGKTHETYAVVLKVKAPPSPPADSGSGSGQLSGAARRAPIDLVVVLDVSGSMGGAKLQMLKRAMRLVISSLGSADRLSIVAFSAAPKRLLPLRRMTAQGQKSARRIVDRLTCSQGTCVDEALRVAGKVLEHRRVRNPVASIILLSDGQDEKVKTTVDRNGRRETTQDPSTRFAHFEIPVNPTETGFSKNAGFSRVEPNEDAFSKCVSGLLSVVAQDVTIQLGFSDHSDPAEVAAVYSYNSRPAVFDPVLVRLGDLYAGEERELLVEVRVPPTSSRAHHVLSLRCCYKDPAMQQDSVNVREESLLLPTPQAVRSASATIQRLRNLFITTRAIAESRRLTEHGELTSAKHILLSARSLLNLSGSSYVAEYVRGLEAELTKMESRKEHHQPLMKVIQRQRPFERETPVLIGENGEPLTPTSAWRAAERLANVAMMRKPVTRVSDLHGFESAWF</sequence>
<keyword evidence="5" id="KW-1185">Reference proteome</keyword>
<keyword evidence="1" id="KW-0479">Metal-binding</keyword>
<evidence type="ECO:0000313" key="5">
    <source>
        <dbReference type="Proteomes" id="UP001152523"/>
    </source>
</evidence>
<dbReference type="Pfam" id="PF13519">
    <property type="entry name" value="VWA_2"/>
    <property type="match status" value="1"/>
</dbReference>
<dbReference type="Proteomes" id="UP001152523">
    <property type="component" value="Unassembled WGS sequence"/>
</dbReference>
<feature type="domain" description="VWFA" evidence="3">
    <location>
        <begin position="321"/>
        <end position="428"/>
    </location>
</feature>
<dbReference type="AlphaFoldDB" id="A0AAV0C6L2"/>
<protein>
    <submittedName>
        <fullName evidence="4">Uncharacterized protein</fullName>
    </submittedName>
</protein>
<dbReference type="SUPFAM" id="SSF53300">
    <property type="entry name" value="vWA-like"/>
    <property type="match status" value="1"/>
</dbReference>
<dbReference type="InterPro" id="IPR036465">
    <property type="entry name" value="vWFA_dom_sf"/>
</dbReference>
<dbReference type="InterPro" id="IPR057427">
    <property type="entry name" value="WAV3_C"/>
</dbReference>
<dbReference type="InterPro" id="IPR002035">
    <property type="entry name" value="VWF_A"/>
</dbReference>
<reference evidence="4" key="1">
    <citation type="submission" date="2022-07" db="EMBL/GenBank/DDBJ databases">
        <authorList>
            <person name="Macas J."/>
            <person name="Novak P."/>
            <person name="Neumann P."/>
        </authorList>
    </citation>
    <scope>NUCLEOTIDE SEQUENCE</scope>
</reference>
<keyword evidence="1" id="KW-0863">Zinc-finger</keyword>
<evidence type="ECO:0000256" key="1">
    <source>
        <dbReference type="PROSITE-ProRule" id="PRU00175"/>
    </source>
</evidence>
<dbReference type="InterPro" id="IPR013083">
    <property type="entry name" value="Znf_RING/FYVE/PHD"/>
</dbReference>
<dbReference type="PANTHER" id="PTHR10579">
    <property type="entry name" value="CALCIUM-ACTIVATED CHLORIDE CHANNEL REGULATOR"/>
    <property type="match status" value="1"/>
</dbReference>
<dbReference type="EMBL" id="CAMAPF010000012">
    <property type="protein sequence ID" value="CAH9065722.1"/>
    <property type="molecule type" value="Genomic_DNA"/>
</dbReference>
<evidence type="ECO:0000313" key="4">
    <source>
        <dbReference type="EMBL" id="CAH9065722.1"/>
    </source>
</evidence>
<evidence type="ECO:0000259" key="2">
    <source>
        <dbReference type="PROSITE" id="PS50089"/>
    </source>
</evidence>
<dbReference type="PROSITE" id="PS50234">
    <property type="entry name" value="VWFA"/>
    <property type="match status" value="1"/>
</dbReference>
<dbReference type="Pfam" id="PF17123">
    <property type="entry name" value="zf-RING_11"/>
    <property type="match status" value="1"/>
</dbReference>
<keyword evidence="1" id="KW-0862">Zinc</keyword>
<dbReference type="SMART" id="SM00184">
    <property type="entry name" value="RING"/>
    <property type="match status" value="1"/>
</dbReference>
<dbReference type="SUPFAM" id="SSF57850">
    <property type="entry name" value="RING/U-box"/>
    <property type="match status" value="1"/>
</dbReference>
<dbReference type="Pfam" id="PF25243">
    <property type="entry name" value="WAV3_C"/>
    <property type="match status" value="1"/>
</dbReference>
<organism evidence="4 5">
    <name type="scientific">Cuscuta epithymum</name>
    <dbReference type="NCBI Taxonomy" id="186058"/>
    <lineage>
        <taxon>Eukaryota</taxon>
        <taxon>Viridiplantae</taxon>
        <taxon>Streptophyta</taxon>
        <taxon>Embryophyta</taxon>
        <taxon>Tracheophyta</taxon>
        <taxon>Spermatophyta</taxon>
        <taxon>Magnoliopsida</taxon>
        <taxon>eudicotyledons</taxon>
        <taxon>Gunneridae</taxon>
        <taxon>Pentapetalae</taxon>
        <taxon>asterids</taxon>
        <taxon>lamiids</taxon>
        <taxon>Solanales</taxon>
        <taxon>Convolvulaceae</taxon>
        <taxon>Cuscuteae</taxon>
        <taxon>Cuscuta</taxon>
        <taxon>Cuscuta subgen. Cuscuta</taxon>
    </lineage>
</organism>
<dbReference type="Gene3D" id="3.40.50.410">
    <property type="entry name" value="von Willebrand factor, type A domain"/>
    <property type="match status" value="1"/>
</dbReference>
<evidence type="ECO:0000259" key="3">
    <source>
        <dbReference type="PROSITE" id="PS50234"/>
    </source>
</evidence>
<proteinExistence type="predicted"/>
<dbReference type="PROSITE" id="PS50089">
    <property type="entry name" value="ZF_RING_2"/>
    <property type="match status" value="1"/>
</dbReference>
<name>A0AAV0C6L2_9ASTE</name>
<dbReference type="PANTHER" id="PTHR10579:SF55">
    <property type="entry name" value="E3 UBIQUITIN-PROTEIN LIGASE WAV3"/>
    <property type="match status" value="1"/>
</dbReference>
<dbReference type="GO" id="GO:0008270">
    <property type="term" value="F:zinc ion binding"/>
    <property type="evidence" value="ECO:0007669"/>
    <property type="project" value="UniProtKB-KW"/>
</dbReference>
<feature type="domain" description="RING-type" evidence="2">
    <location>
        <begin position="109"/>
        <end position="154"/>
    </location>
</feature>
<comment type="caution">
    <text evidence="4">The sequence shown here is derived from an EMBL/GenBank/DDBJ whole genome shotgun (WGS) entry which is preliminary data.</text>
</comment>
<gene>
    <name evidence="4" type="ORF">CEPIT_LOCUS2308</name>
</gene>
<dbReference type="Gene3D" id="3.30.40.10">
    <property type="entry name" value="Zinc/RING finger domain, C3HC4 (zinc finger)"/>
    <property type="match status" value="1"/>
</dbReference>
<dbReference type="SMART" id="SM00327">
    <property type="entry name" value="VWA"/>
    <property type="match status" value="1"/>
</dbReference>
<dbReference type="InterPro" id="IPR051266">
    <property type="entry name" value="CLCR"/>
</dbReference>
<dbReference type="InterPro" id="IPR001841">
    <property type="entry name" value="Znf_RING"/>
</dbReference>
<accession>A0AAV0C6L2</accession>